<evidence type="ECO:0000313" key="3">
    <source>
        <dbReference type="EMBL" id="KAK4381743.1"/>
    </source>
</evidence>
<dbReference type="SUPFAM" id="SSF56672">
    <property type="entry name" value="DNA/RNA polymerases"/>
    <property type="match status" value="1"/>
</dbReference>
<dbReference type="PANTHER" id="PTHR11439">
    <property type="entry name" value="GAG-POL-RELATED RETROTRANSPOSON"/>
    <property type="match status" value="1"/>
</dbReference>
<gene>
    <name evidence="3" type="ORF">Sango_2940700</name>
</gene>
<dbReference type="Pfam" id="PF07727">
    <property type="entry name" value="RVT_2"/>
    <property type="match status" value="1"/>
</dbReference>
<dbReference type="AlphaFoldDB" id="A0AAE1VU33"/>
<organism evidence="3 4">
    <name type="scientific">Sesamum angolense</name>
    <dbReference type="NCBI Taxonomy" id="2727404"/>
    <lineage>
        <taxon>Eukaryota</taxon>
        <taxon>Viridiplantae</taxon>
        <taxon>Streptophyta</taxon>
        <taxon>Embryophyta</taxon>
        <taxon>Tracheophyta</taxon>
        <taxon>Spermatophyta</taxon>
        <taxon>Magnoliopsida</taxon>
        <taxon>eudicotyledons</taxon>
        <taxon>Gunneridae</taxon>
        <taxon>Pentapetalae</taxon>
        <taxon>asterids</taxon>
        <taxon>lamiids</taxon>
        <taxon>Lamiales</taxon>
        <taxon>Pedaliaceae</taxon>
        <taxon>Sesamum</taxon>
    </lineage>
</organism>
<evidence type="ECO:0000313" key="4">
    <source>
        <dbReference type="Proteomes" id="UP001289374"/>
    </source>
</evidence>
<name>A0AAE1VU33_9LAMI</name>
<feature type="region of interest" description="Disordered" evidence="1">
    <location>
        <begin position="1"/>
        <end position="54"/>
    </location>
</feature>
<dbReference type="PANTHER" id="PTHR11439:SF465">
    <property type="entry name" value="REVERSE TRANSCRIPTASE TY1_COPIA-TYPE DOMAIN-CONTAINING PROTEIN"/>
    <property type="match status" value="1"/>
</dbReference>
<protein>
    <submittedName>
        <fullName evidence="3">Retrovirus-related Pol polyprotein from transposon RE2</fullName>
    </submittedName>
</protein>
<feature type="domain" description="Reverse transcriptase Ty1/copia-type" evidence="2">
    <location>
        <begin position="125"/>
        <end position="336"/>
    </location>
</feature>
<evidence type="ECO:0000259" key="2">
    <source>
        <dbReference type="Pfam" id="PF07727"/>
    </source>
</evidence>
<dbReference type="CDD" id="cd09272">
    <property type="entry name" value="RNase_HI_RT_Ty1"/>
    <property type="match status" value="1"/>
</dbReference>
<dbReference type="Proteomes" id="UP001289374">
    <property type="component" value="Unassembled WGS sequence"/>
</dbReference>
<comment type="caution">
    <text evidence="3">The sequence shown here is derived from an EMBL/GenBank/DDBJ whole genome shotgun (WGS) entry which is preliminary data.</text>
</comment>
<reference evidence="3" key="1">
    <citation type="submission" date="2020-06" db="EMBL/GenBank/DDBJ databases">
        <authorList>
            <person name="Li T."/>
            <person name="Hu X."/>
            <person name="Zhang T."/>
            <person name="Song X."/>
            <person name="Zhang H."/>
            <person name="Dai N."/>
            <person name="Sheng W."/>
            <person name="Hou X."/>
            <person name="Wei L."/>
        </authorList>
    </citation>
    <scope>NUCLEOTIDE SEQUENCE</scope>
    <source>
        <strain evidence="3">K16</strain>
        <tissue evidence="3">Leaf</tissue>
    </source>
</reference>
<sequence>MHSVPLPIVSPTSDTELPPPSSSIHPSPITDIVPASSSSSLPSLHSSPSSVPPVNIPLRHSTRISHKPAWLSDFICSHASDFSPAHIQFAAQLSILQEPTSYAQARGHLEWEQAMDEELQALENNQTWTLTALPNGKKAIGSRWVYKLKMNPDGTVNRYKARLVAKGYSQIEGIDYNDSFSPVAKTVTVRLFLGIAAAHSWPVHQLDINNAFLHGFLDEEVYMTPPDGYSAPPGQVCKLQRSLYGLKQASRQWNREFTLKLAEFGFKQSAHDHCLFIKPAPQGFVALLVYVDDILVMAPTEDLISEIKQYLDALFTIKDLGYAKYFLGLEIARSTEVSTPLPIGLKLSATSGTFLKEPNKFRRLIGRLLYLGFTRPDLSFAVQQLSQFLQHPTDQHWTAALHIVRYLKGAPDTGLFFPASNSLHLSAYTDADWGACVDSRRSVTGYCVFLGSSLISWKSKKQNTVSRSSAEAEYRAMAATVCELQWISFLLRDLCVPVATPIPFWCDNQAALHITANPVFHERTKHLDIDCHVVRDQYKAGFISPSFVSSKLQLADLFTKTLPAISFTSLLSKLSLLRLHPASA</sequence>
<dbReference type="InterPro" id="IPR043502">
    <property type="entry name" value="DNA/RNA_pol_sf"/>
</dbReference>
<proteinExistence type="predicted"/>
<feature type="compositionally biased region" description="Low complexity" evidence="1">
    <location>
        <begin position="36"/>
        <end position="49"/>
    </location>
</feature>
<keyword evidence="4" id="KW-1185">Reference proteome</keyword>
<evidence type="ECO:0000256" key="1">
    <source>
        <dbReference type="SAM" id="MobiDB-lite"/>
    </source>
</evidence>
<dbReference type="EMBL" id="JACGWL010000822">
    <property type="protein sequence ID" value="KAK4381743.1"/>
    <property type="molecule type" value="Genomic_DNA"/>
</dbReference>
<reference evidence="3" key="2">
    <citation type="journal article" date="2024" name="Plant">
        <title>Genomic evolution and insights into agronomic trait innovations of Sesamum species.</title>
        <authorList>
            <person name="Miao H."/>
            <person name="Wang L."/>
            <person name="Qu L."/>
            <person name="Liu H."/>
            <person name="Sun Y."/>
            <person name="Le M."/>
            <person name="Wang Q."/>
            <person name="Wei S."/>
            <person name="Zheng Y."/>
            <person name="Lin W."/>
            <person name="Duan Y."/>
            <person name="Cao H."/>
            <person name="Xiong S."/>
            <person name="Wang X."/>
            <person name="Wei L."/>
            <person name="Li C."/>
            <person name="Ma Q."/>
            <person name="Ju M."/>
            <person name="Zhao R."/>
            <person name="Li G."/>
            <person name="Mu C."/>
            <person name="Tian Q."/>
            <person name="Mei H."/>
            <person name="Zhang T."/>
            <person name="Gao T."/>
            <person name="Zhang H."/>
        </authorList>
    </citation>
    <scope>NUCLEOTIDE SEQUENCE</scope>
    <source>
        <strain evidence="3">K16</strain>
    </source>
</reference>
<accession>A0AAE1VU33</accession>
<dbReference type="InterPro" id="IPR013103">
    <property type="entry name" value="RVT_2"/>
</dbReference>